<evidence type="ECO:0000259" key="2">
    <source>
        <dbReference type="PROSITE" id="PS50234"/>
    </source>
</evidence>
<dbReference type="KEGG" id="dor:Desor_4490"/>
<dbReference type="InterPro" id="IPR002035">
    <property type="entry name" value="VWF_A"/>
</dbReference>
<dbReference type="PATRIC" id="fig|768706.3.peg.4561"/>
<reference evidence="3 4" key="2">
    <citation type="journal article" date="2012" name="J. Bacteriol.">
        <title>Complete genome sequences of Desulfosporosinus orientis DSM765T, Desulfosporosinus youngiae DSM17734T, Desulfosporosinus meridiei DSM13257T, and Desulfosporosinus acidiphilus DSM22704T.</title>
        <authorList>
            <person name="Pester M."/>
            <person name="Brambilla E."/>
            <person name="Alazard D."/>
            <person name="Rattei T."/>
            <person name="Weinmaier T."/>
            <person name="Han J."/>
            <person name="Lucas S."/>
            <person name="Lapidus A."/>
            <person name="Cheng J.F."/>
            <person name="Goodwin L."/>
            <person name="Pitluck S."/>
            <person name="Peters L."/>
            <person name="Ovchinnikova G."/>
            <person name="Teshima H."/>
            <person name="Detter J.C."/>
            <person name="Han C.S."/>
            <person name="Tapia R."/>
            <person name="Land M.L."/>
            <person name="Hauser L."/>
            <person name="Kyrpides N.C."/>
            <person name="Ivanova N.N."/>
            <person name="Pagani I."/>
            <person name="Huntmann M."/>
            <person name="Wei C.L."/>
            <person name="Davenport K.W."/>
            <person name="Daligault H."/>
            <person name="Chain P.S."/>
            <person name="Chen A."/>
            <person name="Mavromatis K."/>
            <person name="Markowitz V."/>
            <person name="Szeto E."/>
            <person name="Mikhailova N."/>
            <person name="Pati A."/>
            <person name="Wagner M."/>
            <person name="Woyke T."/>
            <person name="Ollivier B."/>
            <person name="Klenk H.P."/>
            <person name="Spring S."/>
            <person name="Loy A."/>
        </authorList>
    </citation>
    <scope>NUCLEOTIDE SEQUENCE [LARGE SCALE GENOMIC DNA]</scope>
    <source>
        <strain evidence="4">ATCC 19365 / DSM 765 / NCIMB 8382 / VKM B-1628</strain>
    </source>
</reference>
<proteinExistence type="predicted"/>
<feature type="transmembrane region" description="Helical" evidence="1">
    <location>
        <begin position="282"/>
        <end position="307"/>
    </location>
</feature>
<dbReference type="AlphaFoldDB" id="G7W9I2"/>
<evidence type="ECO:0000313" key="4">
    <source>
        <dbReference type="Proteomes" id="UP000006346"/>
    </source>
</evidence>
<keyword evidence="4" id="KW-1185">Reference proteome</keyword>
<dbReference type="EMBL" id="CP003108">
    <property type="protein sequence ID" value="AET69899.1"/>
    <property type="molecule type" value="Genomic_DNA"/>
</dbReference>
<gene>
    <name evidence="3" type="ordered locus">Desor_4490</name>
</gene>
<dbReference type="SMART" id="SM00327">
    <property type="entry name" value="VWA"/>
    <property type="match status" value="1"/>
</dbReference>
<dbReference type="PROSITE" id="PS50234">
    <property type="entry name" value="VWFA"/>
    <property type="match status" value="1"/>
</dbReference>
<dbReference type="HOGENOM" id="CLU_796269_0_0_9"/>
<evidence type="ECO:0000256" key="1">
    <source>
        <dbReference type="SAM" id="Phobius"/>
    </source>
</evidence>
<dbReference type="Pfam" id="PF13519">
    <property type="entry name" value="VWA_2"/>
    <property type="match status" value="1"/>
</dbReference>
<evidence type="ECO:0000313" key="3">
    <source>
        <dbReference type="EMBL" id="AET69899.1"/>
    </source>
</evidence>
<dbReference type="SUPFAM" id="SSF53300">
    <property type="entry name" value="vWA-like"/>
    <property type="match status" value="1"/>
</dbReference>
<dbReference type="CDD" id="cd00198">
    <property type="entry name" value="vWFA"/>
    <property type="match status" value="1"/>
</dbReference>
<keyword evidence="1" id="KW-0812">Transmembrane</keyword>
<organism evidence="3 4">
    <name type="scientific">Desulfosporosinus orientis (strain ATCC 19365 / DSM 765 / NCIMB 8382 / VKM B-1628 / Singapore I)</name>
    <name type="common">Desulfotomaculum orientis</name>
    <dbReference type="NCBI Taxonomy" id="768706"/>
    <lineage>
        <taxon>Bacteria</taxon>
        <taxon>Bacillati</taxon>
        <taxon>Bacillota</taxon>
        <taxon>Clostridia</taxon>
        <taxon>Eubacteriales</taxon>
        <taxon>Desulfitobacteriaceae</taxon>
        <taxon>Desulfosporosinus</taxon>
    </lineage>
</organism>
<dbReference type="Proteomes" id="UP000006346">
    <property type="component" value="Chromosome"/>
</dbReference>
<sequence>MQLNNVNMNNAILKQNLSIKINDIPVQLTDIQPIKQGNRITENTAYLVLVDTSASMPAYFSEVQRILEGLFGFAGAKDKMAVFAVSNQLQLVKDFLSNDSSDKVTKTIENALTLDAKTGSCLYSGIREAYDLGRAASDIPSRRVIVLITDGGVEGDCLSSADLKDYLDVDRLPVYYLILGQPDSTDEDFKKAADQIAEKTGGQSFVNNKGNELFAQFKASQENGMILKLRCEDFKALNLQANLTVSWQGDQGEIRDKARFTATPAEENRAGLNNQQTLRTSYYGVMVILLPMILSLAVILVIGWVLITKGERSL</sequence>
<name>G7W9I2_DESOD</name>
<keyword evidence="1" id="KW-0472">Membrane</keyword>
<dbReference type="STRING" id="768706.Desor_4490"/>
<reference evidence="4" key="1">
    <citation type="submission" date="2011-11" db="EMBL/GenBank/DDBJ databases">
        <title>Complete sequence of Desulfosporosinus orientis DSM 765.</title>
        <authorList>
            <person name="Lucas S."/>
            <person name="Han J."/>
            <person name="Lapidus A."/>
            <person name="Cheng J.-F."/>
            <person name="Goodwin L."/>
            <person name="Pitluck S."/>
            <person name="Peters L."/>
            <person name="Ovchinnikova G."/>
            <person name="Teshima H."/>
            <person name="Detter J.C."/>
            <person name="Han C."/>
            <person name="Tapia R."/>
            <person name="Land M."/>
            <person name="Hauser L."/>
            <person name="Kyrpides N."/>
            <person name="Ivanova N."/>
            <person name="Pagani I."/>
            <person name="Pester M."/>
            <person name="Spring S."/>
            <person name="Ollivier B."/>
            <person name="Rattei T."/>
            <person name="Klenk H.-P."/>
            <person name="Wagner M."/>
            <person name="Loy A."/>
            <person name="Woyke T."/>
        </authorList>
    </citation>
    <scope>NUCLEOTIDE SEQUENCE [LARGE SCALE GENOMIC DNA]</scope>
    <source>
        <strain evidence="4">ATCC 19365 / DSM 765 / NCIMB 8382 / VKM B-1628</strain>
    </source>
</reference>
<accession>G7W9I2</accession>
<feature type="domain" description="VWFA" evidence="2">
    <location>
        <begin position="45"/>
        <end position="229"/>
    </location>
</feature>
<keyword evidence="1" id="KW-1133">Transmembrane helix</keyword>
<dbReference type="Gene3D" id="3.40.50.410">
    <property type="entry name" value="von Willebrand factor, type A domain"/>
    <property type="match status" value="1"/>
</dbReference>
<protein>
    <submittedName>
        <fullName evidence="3">Mg-chelatase subunit ChlD</fullName>
    </submittedName>
</protein>
<dbReference type="eggNOG" id="COG2304">
    <property type="taxonomic scope" value="Bacteria"/>
</dbReference>
<dbReference type="InterPro" id="IPR036465">
    <property type="entry name" value="vWFA_dom_sf"/>
</dbReference>